<dbReference type="EMBL" id="JACHKZ010000023">
    <property type="protein sequence ID" value="MBB6579091.1"/>
    <property type="molecule type" value="Genomic_DNA"/>
</dbReference>
<reference evidence="3 4" key="1">
    <citation type="submission" date="2020-08" db="EMBL/GenBank/DDBJ databases">
        <title>Functional genomics of gut bacteria from endangered species of beetles.</title>
        <authorList>
            <person name="Carlos-Shanley C."/>
        </authorList>
    </citation>
    <scope>NUCLEOTIDE SEQUENCE [LARGE SCALE GENOMIC DNA]</scope>
    <source>
        <strain evidence="3 4">S00124</strain>
    </source>
</reference>
<dbReference type="InterPro" id="IPR025711">
    <property type="entry name" value="PepSY"/>
</dbReference>
<evidence type="ECO:0000313" key="3">
    <source>
        <dbReference type="EMBL" id="MBB6579091.1"/>
    </source>
</evidence>
<feature type="domain" description="PepSY" evidence="2">
    <location>
        <begin position="113"/>
        <end position="168"/>
    </location>
</feature>
<feature type="domain" description="PepSY" evidence="2">
    <location>
        <begin position="37"/>
        <end position="78"/>
    </location>
</feature>
<keyword evidence="4" id="KW-1185">Reference proteome</keyword>
<name>A0ABR6RIV6_9BURK</name>
<dbReference type="RefSeq" id="WP_184710183.1">
    <property type="nucleotide sequence ID" value="NZ_JACHKZ010000023.1"/>
</dbReference>
<accession>A0ABR6RIV6</accession>
<dbReference type="Gene3D" id="3.10.450.40">
    <property type="match status" value="2"/>
</dbReference>
<gene>
    <name evidence="3" type="ORF">HNP33_003201</name>
</gene>
<dbReference type="Pfam" id="PF03413">
    <property type="entry name" value="PepSY"/>
    <property type="match status" value="2"/>
</dbReference>
<evidence type="ECO:0000313" key="4">
    <source>
        <dbReference type="Proteomes" id="UP000562492"/>
    </source>
</evidence>
<feature type="signal peptide" evidence="1">
    <location>
        <begin position="1"/>
        <end position="23"/>
    </location>
</feature>
<evidence type="ECO:0000256" key="1">
    <source>
        <dbReference type="SAM" id="SignalP"/>
    </source>
</evidence>
<keyword evidence="1" id="KW-0732">Signal</keyword>
<evidence type="ECO:0000259" key="2">
    <source>
        <dbReference type="Pfam" id="PF03413"/>
    </source>
</evidence>
<dbReference type="Proteomes" id="UP000562492">
    <property type="component" value="Unassembled WGS sequence"/>
</dbReference>
<comment type="caution">
    <text evidence="3">The sequence shown here is derived from an EMBL/GenBank/DDBJ whole genome shotgun (WGS) entry which is preliminary data.</text>
</comment>
<sequence>MQYRIRTAAIALALGLSSLAASASTADKLAAAQAAAIDLSQAIDTVQTQHGLKVVEAEIDMKKKQPIYEFKGINAQNHETQLKFSALDASKMLETKDEGAAKKKYTDRLATAKIGINEAIATALKHTAGKAVEVDLDDHLGVLSYDVKIIDANSKLVEVRVNAVDGTIKQ</sequence>
<feature type="chain" id="PRO_5046696847" evidence="1">
    <location>
        <begin position="24"/>
        <end position="170"/>
    </location>
</feature>
<protein>
    <submittedName>
        <fullName evidence="3">Membrane protein YkoI</fullName>
    </submittedName>
</protein>
<proteinExistence type="predicted"/>
<organism evidence="3 4">
    <name type="scientific">Comamonas odontotermitis</name>
    <dbReference type="NCBI Taxonomy" id="379895"/>
    <lineage>
        <taxon>Bacteria</taxon>
        <taxon>Pseudomonadati</taxon>
        <taxon>Pseudomonadota</taxon>
        <taxon>Betaproteobacteria</taxon>
        <taxon>Burkholderiales</taxon>
        <taxon>Comamonadaceae</taxon>
        <taxon>Comamonas</taxon>
    </lineage>
</organism>